<protein>
    <submittedName>
        <fullName evidence="1">Uncharacterized protein</fullName>
    </submittedName>
</protein>
<reference evidence="1" key="1">
    <citation type="submission" date="2014-11" db="EMBL/GenBank/DDBJ databases">
        <authorList>
            <person name="Amaro Gonzalez C."/>
        </authorList>
    </citation>
    <scope>NUCLEOTIDE SEQUENCE</scope>
</reference>
<reference evidence="1" key="2">
    <citation type="journal article" date="2015" name="Fish Shellfish Immunol.">
        <title>Early steps in the European eel (Anguilla anguilla)-Vibrio vulnificus interaction in the gills: Role of the RtxA13 toxin.</title>
        <authorList>
            <person name="Callol A."/>
            <person name="Pajuelo D."/>
            <person name="Ebbesson L."/>
            <person name="Teles M."/>
            <person name="MacKenzie S."/>
            <person name="Amaro C."/>
        </authorList>
    </citation>
    <scope>NUCLEOTIDE SEQUENCE</scope>
</reference>
<sequence>MQIYFNQRFCIFNLSKQYIERETKIEFGNIHRFVLTVKIPLKVQLTGDVQQRLPHPYKPTHLNRMHFDRQ</sequence>
<evidence type="ECO:0000313" key="1">
    <source>
        <dbReference type="EMBL" id="JAH88183.1"/>
    </source>
</evidence>
<organism evidence="1">
    <name type="scientific">Anguilla anguilla</name>
    <name type="common">European freshwater eel</name>
    <name type="synonym">Muraena anguilla</name>
    <dbReference type="NCBI Taxonomy" id="7936"/>
    <lineage>
        <taxon>Eukaryota</taxon>
        <taxon>Metazoa</taxon>
        <taxon>Chordata</taxon>
        <taxon>Craniata</taxon>
        <taxon>Vertebrata</taxon>
        <taxon>Euteleostomi</taxon>
        <taxon>Actinopterygii</taxon>
        <taxon>Neopterygii</taxon>
        <taxon>Teleostei</taxon>
        <taxon>Anguilliformes</taxon>
        <taxon>Anguillidae</taxon>
        <taxon>Anguilla</taxon>
    </lineage>
</organism>
<accession>A0A0E9WFB1</accession>
<name>A0A0E9WFB1_ANGAN</name>
<proteinExistence type="predicted"/>
<dbReference type="EMBL" id="GBXM01020394">
    <property type="protein sequence ID" value="JAH88183.1"/>
    <property type="molecule type" value="Transcribed_RNA"/>
</dbReference>
<dbReference type="AlphaFoldDB" id="A0A0E9WFB1"/>